<feature type="chain" id="PRO_5047421021" evidence="7">
    <location>
        <begin position="21"/>
        <end position="448"/>
    </location>
</feature>
<feature type="signal peptide" evidence="7">
    <location>
        <begin position="1"/>
        <end position="20"/>
    </location>
</feature>
<dbReference type="Gene3D" id="4.10.1080.10">
    <property type="entry name" value="TSP type-3 repeat"/>
    <property type="match status" value="1"/>
</dbReference>
<reference evidence="10" key="1">
    <citation type="journal article" date="2019" name="Int. J. Syst. Evol. Microbiol.">
        <title>The Global Catalogue of Microorganisms (GCM) 10K type strain sequencing project: providing services to taxonomists for standard genome sequencing and annotation.</title>
        <authorList>
            <consortium name="The Broad Institute Genomics Platform"/>
            <consortium name="The Broad Institute Genome Sequencing Center for Infectious Disease"/>
            <person name="Wu L."/>
            <person name="Ma J."/>
        </authorList>
    </citation>
    <scope>NUCLEOTIDE SEQUENCE [LARGE SCALE GENOMIC DNA]</scope>
    <source>
        <strain evidence="10">CECT 8289</strain>
    </source>
</reference>
<feature type="domain" description="OmpA-like" evidence="8">
    <location>
        <begin position="332"/>
        <end position="448"/>
    </location>
</feature>
<evidence type="ECO:0000256" key="3">
    <source>
        <dbReference type="ARBA" id="ARBA00023136"/>
    </source>
</evidence>
<gene>
    <name evidence="9" type="ORF">ACFOWM_00530</name>
</gene>
<keyword evidence="4" id="KW-0998">Cell outer membrane</keyword>
<dbReference type="SUPFAM" id="SSF103647">
    <property type="entry name" value="TSP type-3 repeat"/>
    <property type="match status" value="1"/>
</dbReference>
<evidence type="ECO:0000256" key="4">
    <source>
        <dbReference type="ARBA" id="ARBA00023237"/>
    </source>
</evidence>
<evidence type="ECO:0000256" key="1">
    <source>
        <dbReference type="ARBA" id="ARBA00004442"/>
    </source>
</evidence>
<dbReference type="Proteomes" id="UP001595907">
    <property type="component" value="Unassembled WGS sequence"/>
</dbReference>
<dbReference type="SUPFAM" id="SSF103088">
    <property type="entry name" value="OmpA-like"/>
    <property type="match status" value="1"/>
</dbReference>
<evidence type="ECO:0000259" key="8">
    <source>
        <dbReference type="PROSITE" id="PS51123"/>
    </source>
</evidence>
<evidence type="ECO:0000256" key="6">
    <source>
        <dbReference type="SAM" id="MobiDB-lite"/>
    </source>
</evidence>
<evidence type="ECO:0000313" key="9">
    <source>
        <dbReference type="EMBL" id="MFC4261347.1"/>
    </source>
</evidence>
<keyword evidence="10" id="KW-1185">Reference proteome</keyword>
<dbReference type="InterPro" id="IPR036737">
    <property type="entry name" value="OmpA-like_sf"/>
</dbReference>
<feature type="region of interest" description="Disordered" evidence="6">
    <location>
        <begin position="298"/>
        <end position="324"/>
    </location>
</feature>
<dbReference type="InterPro" id="IPR050330">
    <property type="entry name" value="Bact_OuterMem_StrucFunc"/>
</dbReference>
<protein>
    <submittedName>
        <fullName evidence="9">OmpA family protein</fullName>
    </submittedName>
</protein>
<dbReference type="EMBL" id="JBHSCZ010000001">
    <property type="protein sequence ID" value="MFC4261347.1"/>
    <property type="molecule type" value="Genomic_DNA"/>
</dbReference>
<evidence type="ECO:0000256" key="2">
    <source>
        <dbReference type="ARBA" id="ARBA00022729"/>
    </source>
</evidence>
<dbReference type="PANTHER" id="PTHR30329">
    <property type="entry name" value="STATOR ELEMENT OF FLAGELLAR MOTOR COMPLEX"/>
    <property type="match status" value="1"/>
</dbReference>
<feature type="compositionally biased region" description="Acidic residues" evidence="6">
    <location>
        <begin position="301"/>
        <end position="311"/>
    </location>
</feature>
<feature type="compositionally biased region" description="Basic and acidic residues" evidence="6">
    <location>
        <begin position="439"/>
        <end position="448"/>
    </location>
</feature>
<comment type="subcellular location">
    <subcellularLocation>
        <location evidence="1">Cell outer membrane</location>
    </subcellularLocation>
</comment>
<evidence type="ECO:0000313" key="10">
    <source>
        <dbReference type="Proteomes" id="UP001595907"/>
    </source>
</evidence>
<dbReference type="CDD" id="cd07185">
    <property type="entry name" value="OmpA_C-like"/>
    <property type="match status" value="1"/>
</dbReference>
<dbReference type="InterPro" id="IPR006665">
    <property type="entry name" value="OmpA-like"/>
</dbReference>
<dbReference type="PRINTS" id="PR01023">
    <property type="entry name" value="NAFLGMOTY"/>
</dbReference>
<accession>A0ABV8QP01</accession>
<dbReference type="InterPro" id="IPR006664">
    <property type="entry name" value="OMP_bac"/>
</dbReference>
<evidence type="ECO:0000256" key="5">
    <source>
        <dbReference type="PROSITE-ProRule" id="PRU00473"/>
    </source>
</evidence>
<name>A0ABV8QP01_9BACT</name>
<proteinExistence type="predicted"/>
<dbReference type="PROSITE" id="PS51123">
    <property type="entry name" value="OMPA_2"/>
    <property type="match status" value="1"/>
</dbReference>
<evidence type="ECO:0000256" key="7">
    <source>
        <dbReference type="SAM" id="SignalP"/>
    </source>
</evidence>
<dbReference type="Pfam" id="PF00691">
    <property type="entry name" value="OmpA"/>
    <property type="match status" value="1"/>
</dbReference>
<feature type="region of interest" description="Disordered" evidence="6">
    <location>
        <begin position="422"/>
        <end position="448"/>
    </location>
</feature>
<dbReference type="PANTHER" id="PTHR30329:SF21">
    <property type="entry name" value="LIPOPROTEIN YIAD-RELATED"/>
    <property type="match status" value="1"/>
</dbReference>
<organism evidence="9 10">
    <name type="scientific">Ferruginibacter yonginensis</name>
    <dbReference type="NCBI Taxonomy" id="1310416"/>
    <lineage>
        <taxon>Bacteria</taxon>
        <taxon>Pseudomonadati</taxon>
        <taxon>Bacteroidota</taxon>
        <taxon>Chitinophagia</taxon>
        <taxon>Chitinophagales</taxon>
        <taxon>Chitinophagaceae</taxon>
        <taxon>Ferruginibacter</taxon>
    </lineage>
</organism>
<dbReference type="PRINTS" id="PR01021">
    <property type="entry name" value="OMPADOMAIN"/>
</dbReference>
<keyword evidence="3 5" id="KW-0472">Membrane</keyword>
<sequence>MKQKLTLLLSLLVVVTCATAQMADSKFTSAKKGNLLGIHLTALDVYTPATFKQTNTPRTFTNLRKMDIGVAVSYWRGLTKTIDFSTKVGFSMDDFNSTASNRVNFNNENQYAVEVEPSLNFRPYGDNALVAPFLSVGIGGGRYSHDYGAYVPAGVGVQVNLQSNTYLFVQSQYRFALTKDVLKDAISYSVGVAQNFSKPKPIKVVEAPMAPVVLDRDGDGVVDADDKCPDVPGLAALNGCPDADGDGIADADDKCPTVAGLAKYQGCPIPDTDGDGINDEQDKCPTVKGLARYQGCPIPDTDGDGVNDEEDKCPTRKGPASNQGCPEIAKEVVEKINFAAKNVFFSTGSFKLLPKSFKSLDEVVTLLKADESLLIDVDGHTDAQGADDKNQTLSENRAAAVKNYLVSKGIAESRLKATGYGETKPVADNKTAAGRAKNRRTEMTVRNF</sequence>
<keyword evidence="2 7" id="KW-0732">Signal</keyword>
<dbReference type="RefSeq" id="WP_379705522.1">
    <property type="nucleotide sequence ID" value="NZ_JBHSCZ010000001.1"/>
</dbReference>
<dbReference type="Gene3D" id="3.30.1330.60">
    <property type="entry name" value="OmpA-like domain"/>
    <property type="match status" value="1"/>
</dbReference>
<dbReference type="InterPro" id="IPR028974">
    <property type="entry name" value="TSP_type-3_rpt"/>
</dbReference>
<dbReference type="Pfam" id="PF02412">
    <property type="entry name" value="TSP_3"/>
    <property type="match status" value="3"/>
</dbReference>
<dbReference type="InterPro" id="IPR003367">
    <property type="entry name" value="Thrombospondin_3-like_rpt"/>
</dbReference>
<comment type="caution">
    <text evidence="9">The sequence shown here is derived from an EMBL/GenBank/DDBJ whole genome shotgun (WGS) entry which is preliminary data.</text>
</comment>